<reference evidence="2 3" key="1">
    <citation type="submission" date="2019-03" db="EMBL/GenBank/DDBJ databases">
        <title>Genomic Encyclopedia of Archaeal and Bacterial Type Strains, Phase II (KMG-II): from individual species to whole genera.</title>
        <authorList>
            <person name="Goeker M."/>
        </authorList>
    </citation>
    <scope>NUCLEOTIDE SEQUENCE [LARGE SCALE GENOMIC DNA]</scope>
    <source>
        <strain evidence="2 3">DSM 24323</strain>
    </source>
</reference>
<name>A0A4R7JBW6_9ACTN</name>
<feature type="domain" description="Aminoglycoside phosphotransferase" evidence="1">
    <location>
        <begin position="183"/>
        <end position="355"/>
    </location>
</feature>
<sequence>MPEPVLVRLPNVVVPGMTVSSDDGSELLTSERVGPLLSAAVSHAGGRLVEWRIDHVDTQPNHSTTATFSTVVDWPQGRRTELLGVSARAGQTTRSDSRAEIFHDGDREVVVWIHPKDPDLPGLRRLAYPAEMAQVLGPLVGRDISADEVEIELLGYRPRRRAVARIVVRGLGACYVKAVRTRAVGPMRRRHQLLSGAGVPAPEVLTITEDHLLILRELPGVPLASALFEPTAPCTAEDLIATLDAMPPAVAALNSRSSWVASLDHYVEMVSRAAPDQARRLDEIAAIVKQGLAGVPAGTEPTHGDFHEGQVHVSGGRVVGLLDIDTIGPGRRADDLACMVAHLSTVQRMNTRQAERVQNLLATWVPVFDDRVDPVELRLRASAIAISLATGPYRVQEPNWHAETVGIVDAADTLARRAG</sequence>
<evidence type="ECO:0000313" key="3">
    <source>
        <dbReference type="Proteomes" id="UP000295371"/>
    </source>
</evidence>
<dbReference type="Proteomes" id="UP000295371">
    <property type="component" value="Unassembled WGS sequence"/>
</dbReference>
<keyword evidence="2" id="KW-0808">Transferase</keyword>
<dbReference type="AlphaFoldDB" id="A0A4R7JBW6"/>
<accession>A0A4R7JBW6</accession>
<protein>
    <submittedName>
        <fullName evidence="2">Aminoglycoside phosphotransferase</fullName>
    </submittedName>
</protein>
<evidence type="ECO:0000313" key="2">
    <source>
        <dbReference type="EMBL" id="TDT34177.1"/>
    </source>
</evidence>
<dbReference type="InterPro" id="IPR002575">
    <property type="entry name" value="Aminoglycoside_PTrfase"/>
</dbReference>
<dbReference type="SUPFAM" id="SSF56112">
    <property type="entry name" value="Protein kinase-like (PK-like)"/>
    <property type="match status" value="1"/>
</dbReference>
<comment type="caution">
    <text evidence="2">The sequence shown here is derived from an EMBL/GenBank/DDBJ whole genome shotgun (WGS) entry which is preliminary data.</text>
</comment>
<organism evidence="2 3">
    <name type="scientific">Naumannella halotolerans</name>
    <dbReference type="NCBI Taxonomy" id="993414"/>
    <lineage>
        <taxon>Bacteria</taxon>
        <taxon>Bacillati</taxon>
        <taxon>Actinomycetota</taxon>
        <taxon>Actinomycetes</taxon>
        <taxon>Propionibacteriales</taxon>
        <taxon>Propionibacteriaceae</taxon>
        <taxon>Naumannella</taxon>
    </lineage>
</organism>
<proteinExistence type="predicted"/>
<dbReference type="Gene3D" id="3.90.1200.10">
    <property type="match status" value="1"/>
</dbReference>
<evidence type="ECO:0000259" key="1">
    <source>
        <dbReference type="Pfam" id="PF01636"/>
    </source>
</evidence>
<dbReference type="GO" id="GO:0016740">
    <property type="term" value="F:transferase activity"/>
    <property type="evidence" value="ECO:0007669"/>
    <property type="project" value="UniProtKB-KW"/>
</dbReference>
<dbReference type="Pfam" id="PF01636">
    <property type="entry name" value="APH"/>
    <property type="match status" value="1"/>
</dbReference>
<gene>
    <name evidence="2" type="ORF">CLV29_1832</name>
</gene>
<dbReference type="EMBL" id="SOAW01000001">
    <property type="protein sequence ID" value="TDT34177.1"/>
    <property type="molecule type" value="Genomic_DNA"/>
</dbReference>
<keyword evidence="3" id="KW-1185">Reference proteome</keyword>
<dbReference type="InterPro" id="IPR011009">
    <property type="entry name" value="Kinase-like_dom_sf"/>
</dbReference>